<reference evidence="2" key="1">
    <citation type="submission" date="2013-07" db="EMBL/GenBank/DDBJ databases">
        <title>The genome of Eucalyptus grandis.</title>
        <authorList>
            <person name="Schmutz J."/>
            <person name="Hayes R."/>
            <person name="Myburg A."/>
            <person name="Tuskan G."/>
            <person name="Grattapaglia D."/>
            <person name="Rokhsar D.S."/>
        </authorList>
    </citation>
    <scope>NUCLEOTIDE SEQUENCE</scope>
    <source>
        <tissue evidence="2">Leaf extractions</tissue>
    </source>
</reference>
<dbReference type="Gramene" id="KCW81255">
    <property type="protein sequence ID" value="KCW81255"/>
    <property type="gene ID" value="EUGRSUZ_C02625"/>
</dbReference>
<name>A0A059CTH7_EUCGR</name>
<evidence type="ECO:0000256" key="1">
    <source>
        <dbReference type="SAM" id="MobiDB-lite"/>
    </source>
</evidence>
<protein>
    <submittedName>
        <fullName evidence="2">Uncharacterized protein</fullName>
    </submittedName>
</protein>
<feature type="compositionally biased region" description="Basic residues" evidence="1">
    <location>
        <begin position="1"/>
        <end position="13"/>
    </location>
</feature>
<dbReference type="EMBL" id="KK198755">
    <property type="protein sequence ID" value="KCW81255.1"/>
    <property type="molecule type" value="Genomic_DNA"/>
</dbReference>
<feature type="region of interest" description="Disordered" evidence="1">
    <location>
        <begin position="1"/>
        <end position="30"/>
    </location>
</feature>
<organism evidence="2">
    <name type="scientific">Eucalyptus grandis</name>
    <name type="common">Flooded gum</name>
    <dbReference type="NCBI Taxonomy" id="71139"/>
    <lineage>
        <taxon>Eukaryota</taxon>
        <taxon>Viridiplantae</taxon>
        <taxon>Streptophyta</taxon>
        <taxon>Embryophyta</taxon>
        <taxon>Tracheophyta</taxon>
        <taxon>Spermatophyta</taxon>
        <taxon>Magnoliopsida</taxon>
        <taxon>eudicotyledons</taxon>
        <taxon>Gunneridae</taxon>
        <taxon>Pentapetalae</taxon>
        <taxon>rosids</taxon>
        <taxon>malvids</taxon>
        <taxon>Myrtales</taxon>
        <taxon>Myrtaceae</taxon>
        <taxon>Myrtoideae</taxon>
        <taxon>Eucalypteae</taxon>
        <taxon>Eucalyptus</taxon>
    </lineage>
</organism>
<gene>
    <name evidence="2" type="ORF">EUGRSUZ_C02625</name>
</gene>
<dbReference type="AlphaFoldDB" id="A0A059CTH7"/>
<accession>A0A059CTH7</accession>
<evidence type="ECO:0000313" key="2">
    <source>
        <dbReference type="EMBL" id="KCW81255.1"/>
    </source>
</evidence>
<proteinExistence type="predicted"/>
<dbReference type="InParanoid" id="A0A059CTH7"/>
<sequence length="97" mass="10922">MSSRAAHAKRSASTRHAINKTPNSLRKKRQCNTLESDEYCREPLSIESSMAQRRPALVAKSTWKQVKKRHRSRGVIRQLNSSSTFRSVVLILSSGLG</sequence>